<evidence type="ECO:0000259" key="4">
    <source>
        <dbReference type="Pfam" id="PF00532"/>
    </source>
</evidence>
<accession>A0A540VR60</accession>
<comment type="similarity">
    <text evidence="2">Belongs to the bacterial solute-binding protein 2 family.</text>
</comment>
<evidence type="ECO:0000313" key="5">
    <source>
        <dbReference type="EMBL" id="TQE99156.1"/>
    </source>
</evidence>
<dbReference type="InterPro" id="IPR028082">
    <property type="entry name" value="Peripla_BP_I"/>
</dbReference>
<dbReference type="GO" id="GO:0030313">
    <property type="term" value="C:cell envelope"/>
    <property type="evidence" value="ECO:0007669"/>
    <property type="project" value="UniProtKB-SubCell"/>
</dbReference>
<dbReference type="Gene3D" id="3.40.50.2300">
    <property type="match status" value="2"/>
</dbReference>
<proteinExistence type="inferred from homology"/>
<dbReference type="InterPro" id="IPR001761">
    <property type="entry name" value="Peripla_BP/Lac1_sug-bd_dom"/>
</dbReference>
<sequence length="359" mass="39110">MLSPAGLNATATIAALLLSITTQPVKSNSWEVRAWQRPFDYASEARHITYTPLAQAQHDWQLCAVYPHLKDSYWLSVNYGMVSMARSLGVGLQIYEAGGYPNLERQRSQLQDCADSDADAIILGSVSYGDLSDTVVEIAREMPVIATVNDIANAGITAKVGVPWTEMGRAPAQYLAEHHPLDTEAVNVAWFPGQGGWTHFVEQGFHETLEASSARIVTTQWGDTGMETQHLLLEEVLDNHPDIDYAVGSAVMAETATGLLRARDRQGDIGLLATYFTHGVYRGIKRGKILAAPNDYPALQGRLSVDMAVRVLQDEMISRHVGPVVDTVDTGSVNMIDLDQSLSPATFTPVFAVNIDVAD</sequence>
<dbReference type="Pfam" id="PF00532">
    <property type="entry name" value="Peripla_BP_1"/>
    <property type="match status" value="1"/>
</dbReference>
<comment type="caution">
    <text evidence="5">The sequence shown here is derived from an EMBL/GenBank/DDBJ whole genome shotgun (WGS) entry which is preliminary data.</text>
</comment>
<dbReference type="PANTHER" id="PTHR46847">
    <property type="entry name" value="D-ALLOSE-BINDING PERIPLASMIC PROTEIN-RELATED"/>
    <property type="match status" value="1"/>
</dbReference>
<organism evidence="5 6">
    <name type="scientific">Spiribacter salinus</name>
    <dbReference type="NCBI Taxonomy" id="1335746"/>
    <lineage>
        <taxon>Bacteria</taxon>
        <taxon>Pseudomonadati</taxon>
        <taxon>Pseudomonadota</taxon>
        <taxon>Gammaproteobacteria</taxon>
        <taxon>Chromatiales</taxon>
        <taxon>Ectothiorhodospiraceae</taxon>
        <taxon>Spiribacter</taxon>
    </lineage>
</organism>
<dbReference type="SUPFAM" id="SSF53822">
    <property type="entry name" value="Periplasmic binding protein-like I"/>
    <property type="match status" value="1"/>
</dbReference>
<reference evidence="5 6" key="1">
    <citation type="submission" date="2019-06" db="EMBL/GenBank/DDBJ databases">
        <title>Metagenome assembled Genome of Spiribacter salinus SL48-SHIP from the microbial mat of Salt Lake 48 (Novosibirsk region, Russia).</title>
        <authorList>
            <person name="Shipova A."/>
            <person name="Rozanov A.S."/>
            <person name="Bryanskaya A.V."/>
            <person name="Peltek S.E."/>
        </authorList>
    </citation>
    <scope>NUCLEOTIDE SEQUENCE [LARGE SCALE GENOMIC DNA]</scope>
    <source>
        <strain evidence="5">SL48-SHIP-2</strain>
    </source>
</reference>
<dbReference type="InterPro" id="IPR014301">
    <property type="entry name" value="TMAO_TorT"/>
</dbReference>
<dbReference type="PANTHER" id="PTHR46847:SF1">
    <property type="entry name" value="D-ALLOSE-BINDING PERIPLASMIC PROTEIN-RELATED"/>
    <property type="match status" value="1"/>
</dbReference>
<dbReference type="AlphaFoldDB" id="A0A540VR60"/>
<gene>
    <name evidence="5" type="primary">torT</name>
    <name evidence="5" type="ORF">FKY71_10090</name>
</gene>
<dbReference type="NCBIfam" id="NF008185">
    <property type="entry name" value="PRK10936.1"/>
    <property type="match status" value="1"/>
</dbReference>
<name>A0A540VR60_9GAMM</name>
<dbReference type="Proteomes" id="UP000315400">
    <property type="component" value="Unassembled WGS sequence"/>
</dbReference>
<keyword evidence="3" id="KW-0732">Signal</keyword>
<protein>
    <submittedName>
        <fullName evidence="5">TMAO reductase system periplasmic protein TorT</fullName>
    </submittedName>
</protein>
<evidence type="ECO:0000313" key="6">
    <source>
        <dbReference type="Proteomes" id="UP000315400"/>
    </source>
</evidence>
<feature type="domain" description="Periplasmic binding protein/LacI sugar binding" evidence="4">
    <location>
        <begin position="60"/>
        <end position="286"/>
    </location>
</feature>
<evidence type="ECO:0000256" key="2">
    <source>
        <dbReference type="ARBA" id="ARBA00007639"/>
    </source>
</evidence>
<dbReference type="NCBIfam" id="TIGR02955">
    <property type="entry name" value="TMAO_TorT"/>
    <property type="match status" value="1"/>
</dbReference>
<evidence type="ECO:0000256" key="1">
    <source>
        <dbReference type="ARBA" id="ARBA00004196"/>
    </source>
</evidence>
<evidence type="ECO:0000256" key="3">
    <source>
        <dbReference type="ARBA" id="ARBA00022729"/>
    </source>
</evidence>
<comment type="subcellular location">
    <subcellularLocation>
        <location evidence="1">Cell envelope</location>
    </subcellularLocation>
</comment>
<dbReference type="EMBL" id="VIFK01000087">
    <property type="protein sequence ID" value="TQE99156.1"/>
    <property type="molecule type" value="Genomic_DNA"/>
</dbReference>
<dbReference type="CDD" id="cd06306">
    <property type="entry name" value="PBP1_TorT-like"/>
    <property type="match status" value="1"/>
</dbReference>